<accession>A0A8T5GEV0</accession>
<proteinExistence type="predicted"/>
<feature type="region of interest" description="Disordered" evidence="1">
    <location>
        <begin position="1"/>
        <end position="26"/>
    </location>
</feature>
<name>A0A8T5GEV0_9ARCH</name>
<organism evidence="2 3">
    <name type="scientific">Candidatus Iainarchaeum sp</name>
    <dbReference type="NCBI Taxonomy" id="3101447"/>
    <lineage>
        <taxon>Archaea</taxon>
        <taxon>Candidatus Iainarchaeota</taxon>
        <taxon>Candidatus Iainarchaeia</taxon>
        <taxon>Candidatus Iainarchaeales</taxon>
        <taxon>Candidatus Iainarchaeaceae</taxon>
        <taxon>Candidatus Iainarchaeum</taxon>
    </lineage>
</organism>
<evidence type="ECO:0000313" key="3">
    <source>
        <dbReference type="Proteomes" id="UP000722459"/>
    </source>
</evidence>
<dbReference type="Proteomes" id="UP000722459">
    <property type="component" value="Unassembled WGS sequence"/>
</dbReference>
<gene>
    <name evidence="2" type="ORF">HON47_02925</name>
</gene>
<protein>
    <submittedName>
        <fullName evidence="2">DUF5320 domain-containing protein</fullName>
    </submittedName>
</protein>
<evidence type="ECO:0000256" key="1">
    <source>
        <dbReference type="SAM" id="MobiDB-lite"/>
    </source>
</evidence>
<dbReference type="AlphaFoldDB" id="A0A8T5GEV0"/>
<dbReference type="EMBL" id="JABJNZ010000039">
    <property type="protein sequence ID" value="MBT4870501.1"/>
    <property type="molecule type" value="Genomic_DNA"/>
</dbReference>
<evidence type="ECO:0000313" key="2">
    <source>
        <dbReference type="EMBL" id="MBT4870501.1"/>
    </source>
</evidence>
<reference evidence="2" key="1">
    <citation type="journal article" date="2021" name="ISME J.">
        <title>Mercury methylation by metabolically versatile and cosmopolitan marine bacteria.</title>
        <authorList>
            <person name="Lin H."/>
            <person name="Ascher D.B."/>
            <person name="Myung Y."/>
            <person name="Lamborg C.H."/>
            <person name="Hallam S.J."/>
            <person name="Gionfriddo C.M."/>
            <person name="Holt K.E."/>
            <person name="Moreau J.W."/>
        </authorList>
    </citation>
    <scope>NUCLEOTIDE SEQUENCE</scope>
    <source>
        <strain evidence="2">SI075_bin30</strain>
    </source>
</reference>
<dbReference type="InterPro" id="IPR035205">
    <property type="entry name" value="DUF5320"/>
</dbReference>
<comment type="caution">
    <text evidence="2">The sequence shown here is derived from an EMBL/GenBank/DDBJ whole genome shotgun (WGS) entry which is preliminary data.</text>
</comment>
<dbReference type="Pfam" id="PF17253">
    <property type="entry name" value="DUF5320"/>
    <property type="match status" value="1"/>
</dbReference>
<sequence>MPRGDRTGPNGQGSMTGRRMGNCTGYNTPGYMNQGFGRGQGLRRGMGRGFGFRSEYLGEPRYRQTEYKEPTKEEFLKELEAEKADLEKTIKELKKEKK</sequence>